<dbReference type="Gene3D" id="3.30.160.60">
    <property type="entry name" value="Classic Zinc Finger"/>
    <property type="match status" value="1"/>
</dbReference>
<dbReference type="InterPro" id="IPR001258">
    <property type="entry name" value="NHL_repeat"/>
</dbReference>
<accession>K1REW9</accession>
<dbReference type="SUPFAM" id="SSF101898">
    <property type="entry name" value="NHL repeat"/>
    <property type="match status" value="1"/>
</dbReference>
<evidence type="ECO:0000313" key="2">
    <source>
        <dbReference type="EMBL" id="EKC32621.1"/>
    </source>
</evidence>
<name>K1REW9_MAGGI</name>
<sequence length="513" mass="58601">MATPSDRSRQMQKTATSTSSSGYLYHQVCKKHPNFRACIGCQKCDVPVCEKCLVGEHNGHILIELEKLYQNRKEKLEQKLPIVRSELTKFETELERVKRRQKEVSENIDTVKGEIECHFESATSAFEDFKRQLLNRVDLKTSTYLHLLKDQEKHLQTCIQKMLEYIVNFQNADLEKKISFILYSACSTDEFIPENCPLSFKPGIVKYSKGCIEKSVMHKLSGYVFEKQDNGTILEKEAIQVIKTINLNQADVLTLSSDSGLYWVFLSNKNHFEKYNEKGICVEDIKVDLQNTRNKPFCIVENTGVHAIYRTETNKLSMLKNSQQKSFIDVAPLRITCLCLTRIGEILAGLVKLTKENYFGIARYSLEGERKQFITQMMKNWEREPILEGLVYRTYITENINGDICLSGETSLTKVVNIIRSNGDHRYTYEGKEASLSQPFLPRGICTNELGNILIADERNHGIHVLNKDGGFLTMLTIPDDPRASPISLCIDHHNNICIGCADGKIKILKYLG</sequence>
<dbReference type="GO" id="GO:0008270">
    <property type="term" value="F:zinc ion binding"/>
    <property type="evidence" value="ECO:0007669"/>
    <property type="project" value="InterPro"/>
</dbReference>
<keyword evidence="1" id="KW-0677">Repeat</keyword>
<dbReference type="HOGENOM" id="CLU_007742_5_1_1"/>
<dbReference type="AlphaFoldDB" id="K1REW9"/>
<evidence type="ECO:0000256" key="1">
    <source>
        <dbReference type="ARBA" id="ARBA00022737"/>
    </source>
</evidence>
<dbReference type="Pfam" id="PF00643">
    <property type="entry name" value="zf-B_box"/>
    <property type="match status" value="1"/>
</dbReference>
<dbReference type="PROSITE" id="PS51125">
    <property type="entry name" value="NHL"/>
    <property type="match status" value="1"/>
</dbReference>
<dbReference type="Gene3D" id="2.120.10.30">
    <property type="entry name" value="TolB, C-terminal domain"/>
    <property type="match status" value="1"/>
</dbReference>
<dbReference type="InterPro" id="IPR047153">
    <property type="entry name" value="TRIM45/56/19-like"/>
</dbReference>
<dbReference type="InterPro" id="IPR000315">
    <property type="entry name" value="Znf_B-box"/>
</dbReference>
<dbReference type="InParanoid" id="K1REW9"/>
<proteinExistence type="predicted"/>
<reference evidence="2" key="1">
    <citation type="journal article" date="2012" name="Nature">
        <title>The oyster genome reveals stress adaptation and complexity of shell formation.</title>
        <authorList>
            <person name="Zhang G."/>
            <person name="Fang X."/>
            <person name="Guo X."/>
            <person name="Li L."/>
            <person name="Luo R."/>
            <person name="Xu F."/>
            <person name="Yang P."/>
            <person name="Zhang L."/>
            <person name="Wang X."/>
            <person name="Qi H."/>
            <person name="Xiong Z."/>
            <person name="Que H."/>
            <person name="Xie Y."/>
            <person name="Holland P.W."/>
            <person name="Paps J."/>
            <person name="Zhu Y."/>
            <person name="Wu F."/>
            <person name="Chen Y."/>
            <person name="Wang J."/>
            <person name="Peng C."/>
            <person name="Meng J."/>
            <person name="Yang L."/>
            <person name="Liu J."/>
            <person name="Wen B."/>
            <person name="Zhang N."/>
            <person name="Huang Z."/>
            <person name="Zhu Q."/>
            <person name="Feng Y."/>
            <person name="Mount A."/>
            <person name="Hedgecock D."/>
            <person name="Xu Z."/>
            <person name="Liu Y."/>
            <person name="Domazet-Loso T."/>
            <person name="Du Y."/>
            <person name="Sun X."/>
            <person name="Zhang S."/>
            <person name="Liu B."/>
            <person name="Cheng P."/>
            <person name="Jiang X."/>
            <person name="Li J."/>
            <person name="Fan D."/>
            <person name="Wang W."/>
            <person name="Fu W."/>
            <person name="Wang T."/>
            <person name="Wang B."/>
            <person name="Zhang J."/>
            <person name="Peng Z."/>
            <person name="Li Y."/>
            <person name="Li N."/>
            <person name="Wang J."/>
            <person name="Chen M."/>
            <person name="He Y."/>
            <person name="Tan F."/>
            <person name="Song X."/>
            <person name="Zheng Q."/>
            <person name="Huang R."/>
            <person name="Yang H."/>
            <person name="Du X."/>
            <person name="Chen L."/>
            <person name="Yang M."/>
            <person name="Gaffney P.M."/>
            <person name="Wang S."/>
            <person name="Luo L."/>
            <person name="She Z."/>
            <person name="Ming Y."/>
            <person name="Huang W."/>
            <person name="Zhang S."/>
            <person name="Huang B."/>
            <person name="Zhang Y."/>
            <person name="Qu T."/>
            <person name="Ni P."/>
            <person name="Miao G."/>
            <person name="Wang J."/>
            <person name="Wang Q."/>
            <person name="Steinberg C.E."/>
            <person name="Wang H."/>
            <person name="Li N."/>
            <person name="Qian L."/>
            <person name="Zhang G."/>
            <person name="Li Y."/>
            <person name="Yang H."/>
            <person name="Liu X."/>
            <person name="Wang J."/>
            <person name="Yin Y."/>
            <person name="Wang J."/>
        </authorList>
    </citation>
    <scope>NUCLEOTIDE SEQUENCE [LARGE SCALE GENOMIC DNA]</scope>
    <source>
        <strain evidence="2">05x7-T-G4-1.051#20</strain>
    </source>
</reference>
<protein>
    <submittedName>
        <fullName evidence="2">E3 ubiquitin-protein ligase TRIM63</fullName>
    </submittedName>
</protein>
<dbReference type="PANTHER" id="PTHR25462">
    <property type="entry name" value="BONUS, ISOFORM C-RELATED"/>
    <property type="match status" value="1"/>
</dbReference>
<dbReference type="EMBL" id="JH819067">
    <property type="protein sequence ID" value="EKC32621.1"/>
    <property type="molecule type" value="Genomic_DNA"/>
</dbReference>
<gene>
    <name evidence="2" type="ORF">CGI_10019024</name>
</gene>
<organism evidence="2">
    <name type="scientific">Magallana gigas</name>
    <name type="common">Pacific oyster</name>
    <name type="synonym">Crassostrea gigas</name>
    <dbReference type="NCBI Taxonomy" id="29159"/>
    <lineage>
        <taxon>Eukaryota</taxon>
        <taxon>Metazoa</taxon>
        <taxon>Spiralia</taxon>
        <taxon>Lophotrochozoa</taxon>
        <taxon>Mollusca</taxon>
        <taxon>Bivalvia</taxon>
        <taxon>Autobranchia</taxon>
        <taxon>Pteriomorphia</taxon>
        <taxon>Ostreida</taxon>
        <taxon>Ostreoidea</taxon>
        <taxon>Ostreidae</taxon>
        <taxon>Magallana</taxon>
    </lineage>
</organism>
<dbReference type="PANTHER" id="PTHR25462:SF296">
    <property type="entry name" value="MEIOTIC P26, ISOFORM F"/>
    <property type="match status" value="1"/>
</dbReference>
<dbReference type="SUPFAM" id="SSF57845">
    <property type="entry name" value="B-box zinc-binding domain"/>
    <property type="match status" value="1"/>
</dbReference>
<dbReference type="InterPro" id="IPR011042">
    <property type="entry name" value="6-blade_b-propeller_TolB-like"/>
</dbReference>
<dbReference type="PROSITE" id="PS50119">
    <property type="entry name" value="ZF_BBOX"/>
    <property type="match status" value="1"/>
</dbReference>